<dbReference type="SUPFAM" id="SSF56672">
    <property type="entry name" value="DNA/RNA polymerases"/>
    <property type="match status" value="1"/>
</dbReference>
<evidence type="ECO:0000313" key="11">
    <source>
        <dbReference type="Proteomes" id="UP000015453"/>
    </source>
</evidence>
<dbReference type="GO" id="GO:0006390">
    <property type="term" value="P:mitochondrial transcription"/>
    <property type="evidence" value="ECO:0007669"/>
    <property type="project" value="TreeGrafter"/>
</dbReference>
<evidence type="ECO:0000256" key="6">
    <source>
        <dbReference type="ARBA" id="ARBA00022695"/>
    </source>
</evidence>
<dbReference type="InterPro" id="IPR002092">
    <property type="entry name" value="DNA-dir_Rpol_phage-type"/>
</dbReference>
<sequence length="343" mass="39767">NIMRETPNLVKLLIGKDTICAKYYLKDLIHEDIYNKYISILGEYTLEAIMIYVLGIAFNSIQESSIVKMSTLIELLEKTVRTQANIQMKKDSICNFDLRLLPLQLNLPMVCKPLDWEYPHYPEDLGGMSDTLISLAKGASDPFQFIAKVICKDNLDFYHPISQDASASAYQIMSYFLLNEEMARRTNLIQNSDGKIQDIYTNILSDFKISYFCSLMDQPVKYSTPYLITKQDYMSIKKEYISVYEKMTKKRRRVTINIPTDKRDIRKTQTSTCANFIHQKDAYIAMKVVESLLRQGVPIYTVHDNFITTPAYAKRVTDIYTKIFIQMGHPLNIINQFIKINLI</sequence>
<dbReference type="InterPro" id="IPR046950">
    <property type="entry name" value="DNA-dir_Rpol_C_phage-type"/>
</dbReference>
<proteinExistence type="inferred from homology"/>
<dbReference type="OrthoDB" id="1722225at2759"/>
<comment type="catalytic activity">
    <reaction evidence="8">
        <text>RNA(n) + a ribonucleoside 5'-triphosphate = RNA(n+1) + diphosphate</text>
        <dbReference type="Rhea" id="RHEA:21248"/>
        <dbReference type="Rhea" id="RHEA-COMP:14527"/>
        <dbReference type="Rhea" id="RHEA-COMP:17342"/>
        <dbReference type="ChEBI" id="CHEBI:33019"/>
        <dbReference type="ChEBI" id="CHEBI:61557"/>
        <dbReference type="ChEBI" id="CHEBI:140395"/>
        <dbReference type="EC" id="2.7.7.6"/>
    </reaction>
</comment>
<dbReference type="PROSITE" id="PS00900">
    <property type="entry name" value="RNA_POL_PHAGE_1"/>
    <property type="match status" value="1"/>
</dbReference>
<keyword evidence="4" id="KW-0240">DNA-directed RNA polymerase</keyword>
<comment type="caution">
    <text evidence="10">The sequence shown here is derived from an EMBL/GenBank/DDBJ whole genome shotgun (WGS) entry which is preliminary data.</text>
</comment>
<reference evidence="10 11" key="1">
    <citation type="journal article" date="2013" name="BMC Genomics">
        <title>The miniature genome of a carnivorous plant Genlisea aurea contains a low number of genes and short non-coding sequences.</title>
        <authorList>
            <person name="Leushkin E.V."/>
            <person name="Sutormin R.A."/>
            <person name="Nabieva E.R."/>
            <person name="Penin A.A."/>
            <person name="Kondrashov A.S."/>
            <person name="Logacheva M.D."/>
        </authorList>
    </citation>
    <scope>NUCLEOTIDE SEQUENCE [LARGE SCALE GENOMIC DNA]</scope>
</reference>
<gene>
    <name evidence="10" type="ORF">M569_00616</name>
</gene>
<dbReference type="EMBL" id="AUSU01000164">
    <property type="protein sequence ID" value="EPS74139.1"/>
    <property type="molecule type" value="Genomic_DNA"/>
</dbReference>
<name>S8D337_9LAMI</name>
<evidence type="ECO:0000256" key="8">
    <source>
        <dbReference type="ARBA" id="ARBA00048552"/>
    </source>
</evidence>
<evidence type="ECO:0000256" key="3">
    <source>
        <dbReference type="ARBA" id="ARBA00012418"/>
    </source>
</evidence>
<dbReference type="Pfam" id="PF00940">
    <property type="entry name" value="RNA_pol"/>
    <property type="match status" value="1"/>
</dbReference>
<comment type="function">
    <text evidence="1">DNA-dependent RNA polymerase catalyzes the transcription of DNA into RNA using the four ribonucleoside triphosphates as substrates.</text>
</comment>
<feature type="non-terminal residue" evidence="10">
    <location>
        <position position="343"/>
    </location>
</feature>
<dbReference type="Proteomes" id="UP000015453">
    <property type="component" value="Unassembled WGS sequence"/>
</dbReference>
<keyword evidence="5" id="KW-0808">Transferase</keyword>
<dbReference type="PANTHER" id="PTHR10102:SF8">
    <property type="entry name" value="DNA-DIRECTED RNA POLYMERASE-RELATED"/>
    <property type="match status" value="1"/>
</dbReference>
<accession>S8D337</accession>
<keyword evidence="6" id="KW-0548">Nucleotidyltransferase</keyword>
<keyword evidence="7" id="KW-0804">Transcription</keyword>
<protein>
    <recommendedName>
        <fullName evidence="3">DNA-directed RNA polymerase</fullName>
        <ecNumber evidence="3">2.7.7.6</ecNumber>
    </recommendedName>
</protein>
<evidence type="ECO:0000313" key="10">
    <source>
        <dbReference type="EMBL" id="EPS74139.1"/>
    </source>
</evidence>
<evidence type="ECO:0000256" key="1">
    <source>
        <dbReference type="ARBA" id="ARBA00004026"/>
    </source>
</evidence>
<evidence type="ECO:0000259" key="9">
    <source>
        <dbReference type="Pfam" id="PF00940"/>
    </source>
</evidence>
<keyword evidence="11" id="KW-1185">Reference proteome</keyword>
<evidence type="ECO:0000256" key="4">
    <source>
        <dbReference type="ARBA" id="ARBA00022478"/>
    </source>
</evidence>
<dbReference type="GO" id="GO:0003899">
    <property type="term" value="F:DNA-directed RNA polymerase activity"/>
    <property type="evidence" value="ECO:0007669"/>
    <property type="project" value="UniProtKB-EC"/>
</dbReference>
<evidence type="ECO:0000256" key="5">
    <source>
        <dbReference type="ARBA" id="ARBA00022679"/>
    </source>
</evidence>
<feature type="non-terminal residue" evidence="10">
    <location>
        <position position="1"/>
    </location>
</feature>
<evidence type="ECO:0000256" key="7">
    <source>
        <dbReference type="ARBA" id="ARBA00023163"/>
    </source>
</evidence>
<organism evidence="10 11">
    <name type="scientific">Genlisea aurea</name>
    <dbReference type="NCBI Taxonomy" id="192259"/>
    <lineage>
        <taxon>Eukaryota</taxon>
        <taxon>Viridiplantae</taxon>
        <taxon>Streptophyta</taxon>
        <taxon>Embryophyta</taxon>
        <taxon>Tracheophyta</taxon>
        <taxon>Spermatophyta</taxon>
        <taxon>Magnoliopsida</taxon>
        <taxon>eudicotyledons</taxon>
        <taxon>Gunneridae</taxon>
        <taxon>Pentapetalae</taxon>
        <taxon>asterids</taxon>
        <taxon>lamiids</taxon>
        <taxon>Lamiales</taxon>
        <taxon>Lentibulariaceae</taxon>
        <taxon>Genlisea</taxon>
    </lineage>
</organism>
<dbReference type="GO" id="GO:0003677">
    <property type="term" value="F:DNA binding"/>
    <property type="evidence" value="ECO:0007669"/>
    <property type="project" value="InterPro"/>
</dbReference>
<dbReference type="EC" id="2.7.7.6" evidence="3"/>
<dbReference type="InterPro" id="IPR043502">
    <property type="entry name" value="DNA/RNA_pol_sf"/>
</dbReference>
<dbReference type="Gene3D" id="3.30.70.370">
    <property type="match status" value="1"/>
</dbReference>
<dbReference type="AlphaFoldDB" id="S8D337"/>
<dbReference type="GO" id="GO:0034245">
    <property type="term" value="C:mitochondrial DNA-directed RNA polymerase complex"/>
    <property type="evidence" value="ECO:0007669"/>
    <property type="project" value="TreeGrafter"/>
</dbReference>
<feature type="domain" description="DNA-directed RNA polymerase C-terminal" evidence="9">
    <location>
        <begin position="217"/>
        <end position="336"/>
    </location>
</feature>
<dbReference type="PANTHER" id="PTHR10102">
    <property type="entry name" value="DNA-DIRECTED RNA POLYMERASE, MITOCHONDRIAL"/>
    <property type="match status" value="1"/>
</dbReference>
<evidence type="ECO:0000256" key="2">
    <source>
        <dbReference type="ARBA" id="ARBA00009493"/>
    </source>
</evidence>
<comment type="similarity">
    <text evidence="2">Belongs to the phage and mitochondrial RNA polymerase family.</text>
</comment>